<dbReference type="RefSeq" id="WP_130097676.1">
    <property type="nucleotide sequence ID" value="NZ_RCYA01000004.1"/>
</dbReference>
<dbReference type="EMBL" id="RCYA01000004">
    <property type="protein sequence ID" value="RYT43715.1"/>
    <property type="molecule type" value="Genomic_DNA"/>
</dbReference>
<evidence type="ECO:0000313" key="3">
    <source>
        <dbReference type="Proteomes" id="UP000292985"/>
    </source>
</evidence>
<sequence>MELFQYLQLLYPQLTPQNCKIHLASTNEYGENPMQEFLNKTFDDWQCLQKKHYFNKRFVIALIQTEEKTRWLYAGTFICEGRSETKLCIPDRTTPYYVYKMSAIPELAEYRGRMYVRASRPRNHMLDGGTLAGKMPVIEIAPVCLSFGEFPGYKNVSLNRTSLGTIIRQELKSWKTALSIVKGIYLLTDVDGEKLYVGQANGEEGIWGRWKTYFETGHGGNVGLIDAFGTCEEERLKNVTFSILEIMDINSDACEINRRESHWKRILLSRSVGHNRN</sequence>
<dbReference type="SUPFAM" id="SSF82771">
    <property type="entry name" value="GIY-YIG endonuclease"/>
    <property type="match status" value="1"/>
</dbReference>
<dbReference type="Proteomes" id="UP000292985">
    <property type="component" value="Unassembled WGS sequence"/>
</dbReference>
<protein>
    <submittedName>
        <fullName evidence="2">GIY-YIG nuclease family protein</fullName>
    </submittedName>
</protein>
<accession>A0ABY0HWJ3</accession>
<dbReference type="PROSITE" id="PS50164">
    <property type="entry name" value="GIY_YIG"/>
    <property type="match status" value="1"/>
</dbReference>
<keyword evidence="3" id="KW-1185">Reference proteome</keyword>
<dbReference type="Gene3D" id="3.40.1440.10">
    <property type="entry name" value="GIY-YIG endonuclease"/>
    <property type="match status" value="1"/>
</dbReference>
<dbReference type="Pfam" id="PF01541">
    <property type="entry name" value="GIY-YIG"/>
    <property type="match status" value="1"/>
</dbReference>
<proteinExistence type="predicted"/>
<reference evidence="2 3" key="1">
    <citation type="journal article" date="2019" name="Science, e1252229">
        <title>Invertible promoters mediate bacterial phase variation, antibiotic resistance, and host adaptation in the gut.</title>
        <authorList>
            <person name="Jiang X."/>
            <person name="Hall A.B."/>
            <person name="Arthur T.D."/>
            <person name="Plichta D.R."/>
            <person name="Covington C.T."/>
            <person name="Poyet M."/>
            <person name="Crothers J."/>
            <person name="Moses P.L."/>
            <person name="Tolonen A.C."/>
            <person name="Vlamakis H."/>
            <person name="Alm E.J."/>
            <person name="Xavier R.J."/>
        </authorList>
    </citation>
    <scope>NUCLEOTIDE SEQUENCE [LARGE SCALE GENOMIC DNA]</scope>
    <source>
        <strain evidence="3">ca_0067</strain>
    </source>
</reference>
<evidence type="ECO:0000313" key="2">
    <source>
        <dbReference type="EMBL" id="RYT43715.1"/>
    </source>
</evidence>
<organism evidence="2 3">
    <name type="scientific">Citrobacter amalonaticus</name>
    <dbReference type="NCBI Taxonomy" id="35703"/>
    <lineage>
        <taxon>Bacteria</taxon>
        <taxon>Pseudomonadati</taxon>
        <taxon>Pseudomonadota</taxon>
        <taxon>Gammaproteobacteria</taxon>
        <taxon>Enterobacterales</taxon>
        <taxon>Enterobacteriaceae</taxon>
        <taxon>Citrobacter</taxon>
    </lineage>
</organism>
<evidence type="ECO:0000259" key="1">
    <source>
        <dbReference type="PROSITE" id="PS50164"/>
    </source>
</evidence>
<comment type="caution">
    <text evidence="2">The sequence shown here is derived from an EMBL/GenBank/DDBJ whole genome shotgun (WGS) entry which is preliminary data.</text>
</comment>
<dbReference type="InterPro" id="IPR000305">
    <property type="entry name" value="GIY-YIG_endonuc"/>
</dbReference>
<gene>
    <name evidence="2" type="ORF">EAJ18_11600</name>
</gene>
<feature type="domain" description="GIY-YIG" evidence="1">
    <location>
        <begin position="180"/>
        <end position="276"/>
    </location>
</feature>
<dbReference type="CDD" id="cd10446">
    <property type="entry name" value="GIY-YIG_unchar_1"/>
    <property type="match status" value="1"/>
</dbReference>
<name>A0ABY0HWJ3_CITAM</name>
<dbReference type="InterPro" id="IPR035901">
    <property type="entry name" value="GIY-YIG_endonuc_sf"/>
</dbReference>